<proteinExistence type="predicted"/>
<accession>A0A1B6FD12</accession>
<dbReference type="EMBL" id="GECZ01021691">
    <property type="protein sequence ID" value="JAS48078.1"/>
    <property type="molecule type" value="Transcribed_RNA"/>
</dbReference>
<organism evidence="2">
    <name type="scientific">Cuerna arida</name>
    <dbReference type="NCBI Taxonomy" id="1464854"/>
    <lineage>
        <taxon>Eukaryota</taxon>
        <taxon>Metazoa</taxon>
        <taxon>Ecdysozoa</taxon>
        <taxon>Arthropoda</taxon>
        <taxon>Hexapoda</taxon>
        <taxon>Insecta</taxon>
        <taxon>Pterygota</taxon>
        <taxon>Neoptera</taxon>
        <taxon>Paraneoptera</taxon>
        <taxon>Hemiptera</taxon>
        <taxon>Auchenorrhyncha</taxon>
        <taxon>Membracoidea</taxon>
        <taxon>Cicadellidae</taxon>
        <taxon>Cicadellinae</taxon>
        <taxon>Proconiini</taxon>
        <taxon>Cuerna</taxon>
    </lineage>
</organism>
<evidence type="ECO:0000256" key="1">
    <source>
        <dbReference type="SAM" id="Coils"/>
    </source>
</evidence>
<protein>
    <submittedName>
        <fullName evidence="2">Uncharacterized protein</fullName>
    </submittedName>
</protein>
<dbReference type="AlphaFoldDB" id="A0A1B6FD12"/>
<gene>
    <name evidence="2" type="ORF">g.23502</name>
</gene>
<evidence type="ECO:0000313" key="2">
    <source>
        <dbReference type="EMBL" id="JAS48078.1"/>
    </source>
</evidence>
<keyword evidence="1" id="KW-0175">Coiled coil</keyword>
<name>A0A1B6FD12_9HEMI</name>
<feature type="non-terminal residue" evidence="2">
    <location>
        <position position="1"/>
    </location>
</feature>
<sequence length="158" mass="18310">GLVLLVTSFIIKKINCVLKAFLNANSAMEEIRSPRSESLRNEGYESLSIGSLIQFSALTLENECVALEQHIEKKSQELKKLKNMCAKQEENNSKQHLDLEHLKMRTYTEVMNREAFLAKFSSLRDKSEPLKVNMEKWFERLNQITLVKEDIQQYLGCI</sequence>
<feature type="coiled-coil region" evidence="1">
    <location>
        <begin position="57"/>
        <end position="91"/>
    </location>
</feature>
<feature type="non-terminal residue" evidence="2">
    <location>
        <position position="158"/>
    </location>
</feature>
<reference evidence="2" key="1">
    <citation type="submission" date="2015-11" db="EMBL/GenBank/DDBJ databases">
        <title>De novo transcriptome assembly of four potential Pierce s Disease insect vectors from Arizona vineyards.</title>
        <authorList>
            <person name="Tassone E.E."/>
        </authorList>
    </citation>
    <scope>NUCLEOTIDE SEQUENCE</scope>
</reference>